<dbReference type="SUPFAM" id="SSF56176">
    <property type="entry name" value="FAD-binding/transporter-associated domain-like"/>
    <property type="match status" value="1"/>
</dbReference>
<sequence>MRGAVDDSTRRRAEYSTDASNYRVVPQVVAFPRDVDDALAALETARGLGVPVTSRGGGTSVAGNAVGTGLVLDWSRHVNRVHAIDPEAGTARIDPGVVMAALQRQAASHGLRFGPDPSTQARATLGGMIGNNACGPRAVAYGRTADNVLELDVVDGRGRRFTAGKGLDPVPGLDALVGGELELLRTELGRFGRQVSGYSLEHLLPERGADLAKALVGTEGTVVTLLGATVRLVPIAASPVLVVLGYPDMPSAADAVPALLAHGPLAIEGMDARLVDVVRRVKGATAVPPLPEGAGWLMVEVGGADLDEAMARAGALAADAGTAAVGIFPPGPQAAAMWRIREDGAGLGGRTPSGAQAWPGFEDSAVPPEKLGGYLRELEALMARHRVDGLAYGHFGDGCLHLRLDVPMERGGQPLREFMTDAAHLVAAHGGSMSGEHGDGRARSELLPVMYSERAIRVFEAFKDLLDPDDLLNPGVLVRPRPLDADLRRPHARPLPAASGFSFAHDAGDFTTAVHRCVGVGKCRADSTATGGFMCPSYLATRDEKDSTRGRARVLQEMANGSLVSRGWSSPEVHQALDLCLSCKACSSDCPAGVDMAQYKAEVLHRTYRRRLRPVNHYVLGWLPRWSRLVTGVPGLARLANAALGIRPLAKAVLRVGGMDTRRQMVSFAPTPFRAAVRRGRVEVSSGQGTSTRPPVLLWTDSFSDSLAPSVPAAAVRVLRAAGYEVIVPDHDACCGLTWISTGQLDGARDRLRHLLEVLGPYAVNGIPIVGLEPSCTAVLRSDLLDLLPDDPRAVAVSRATHTLAELLTAPAPVGPGDRWQLPDLSAVTAVVQPHCHHHAVMSYTADRGLLTEAGATFSTLAGCCGLAGNFGMERGHYEVSVQVAENALLPALRAAAPGDVLLADGFSCRTQADQLAGVRGVHLAELLAEHLPGAGVTR</sequence>
<accession>A0A7X6QZY2</accession>
<keyword evidence="5" id="KW-0560">Oxidoreductase</keyword>
<dbReference type="InterPro" id="IPR017896">
    <property type="entry name" value="4Fe4S_Fe-S-bd"/>
</dbReference>
<dbReference type="GO" id="GO:1903457">
    <property type="term" value="P:lactate catabolic process"/>
    <property type="evidence" value="ECO:0007669"/>
    <property type="project" value="TreeGrafter"/>
</dbReference>
<keyword evidence="11" id="KW-1185">Reference proteome</keyword>
<dbReference type="InterPro" id="IPR016169">
    <property type="entry name" value="FAD-bd_PCMH_sub2"/>
</dbReference>
<dbReference type="GO" id="GO:0008720">
    <property type="term" value="F:D-lactate dehydrogenase (NAD+) activity"/>
    <property type="evidence" value="ECO:0007669"/>
    <property type="project" value="TreeGrafter"/>
</dbReference>
<dbReference type="Gene3D" id="3.30.70.2740">
    <property type="match status" value="1"/>
</dbReference>
<evidence type="ECO:0000256" key="6">
    <source>
        <dbReference type="ARBA" id="ARBA00023004"/>
    </source>
</evidence>
<proteinExistence type="predicted"/>
<dbReference type="PROSITE" id="PS51379">
    <property type="entry name" value="4FE4S_FER_2"/>
    <property type="match status" value="1"/>
</dbReference>
<dbReference type="Pfam" id="PF01565">
    <property type="entry name" value="FAD_binding_4"/>
    <property type="match status" value="1"/>
</dbReference>
<dbReference type="SUPFAM" id="SSF46548">
    <property type="entry name" value="alpha-helical ferredoxin"/>
    <property type="match status" value="1"/>
</dbReference>
<dbReference type="SUPFAM" id="SSF55103">
    <property type="entry name" value="FAD-linked oxidases, C-terminal domain"/>
    <property type="match status" value="1"/>
</dbReference>
<dbReference type="Gene3D" id="3.30.465.10">
    <property type="match status" value="1"/>
</dbReference>
<gene>
    <name evidence="10" type="ORF">HGA03_12890</name>
</gene>
<dbReference type="PANTHER" id="PTHR11748:SF119">
    <property type="entry name" value="D-2-HYDROXYGLUTARATE DEHYDROGENASE"/>
    <property type="match status" value="1"/>
</dbReference>
<evidence type="ECO:0000256" key="2">
    <source>
        <dbReference type="ARBA" id="ARBA00022630"/>
    </source>
</evidence>
<protein>
    <submittedName>
        <fullName evidence="10">FAD-binding oxidoreductase</fullName>
    </submittedName>
</protein>
<keyword evidence="7" id="KW-0411">Iron-sulfur</keyword>
<evidence type="ECO:0000259" key="8">
    <source>
        <dbReference type="PROSITE" id="PS51379"/>
    </source>
</evidence>
<dbReference type="RefSeq" id="WP_168630800.1">
    <property type="nucleotide sequence ID" value="NZ_BONL01000025.1"/>
</dbReference>
<evidence type="ECO:0000256" key="5">
    <source>
        <dbReference type="ARBA" id="ARBA00023002"/>
    </source>
</evidence>
<keyword evidence="2" id="KW-0285">Flavoprotein</keyword>
<keyword evidence="6" id="KW-0408">Iron</keyword>
<dbReference type="GO" id="GO:0071949">
    <property type="term" value="F:FAD binding"/>
    <property type="evidence" value="ECO:0007669"/>
    <property type="project" value="InterPro"/>
</dbReference>
<comment type="cofactor">
    <cofactor evidence="1">
        <name>FAD</name>
        <dbReference type="ChEBI" id="CHEBI:57692"/>
    </cofactor>
</comment>
<keyword evidence="3" id="KW-0479">Metal-binding</keyword>
<dbReference type="InterPro" id="IPR016164">
    <property type="entry name" value="FAD-linked_Oxase-like_C"/>
</dbReference>
<comment type="caution">
    <text evidence="10">The sequence shown here is derived from an EMBL/GenBank/DDBJ whole genome shotgun (WGS) entry which is preliminary data.</text>
</comment>
<evidence type="ECO:0000313" key="10">
    <source>
        <dbReference type="EMBL" id="NKY23561.1"/>
    </source>
</evidence>
<evidence type="ECO:0000256" key="1">
    <source>
        <dbReference type="ARBA" id="ARBA00001974"/>
    </source>
</evidence>
<dbReference type="GO" id="GO:0051536">
    <property type="term" value="F:iron-sulfur cluster binding"/>
    <property type="evidence" value="ECO:0007669"/>
    <property type="project" value="UniProtKB-KW"/>
</dbReference>
<dbReference type="GO" id="GO:0004458">
    <property type="term" value="F:D-lactate dehydrogenase (cytochrome) activity"/>
    <property type="evidence" value="ECO:0007669"/>
    <property type="project" value="TreeGrafter"/>
</dbReference>
<dbReference type="PROSITE" id="PS51387">
    <property type="entry name" value="FAD_PCMH"/>
    <property type="match status" value="1"/>
</dbReference>
<dbReference type="EMBL" id="JAAXOX010000007">
    <property type="protein sequence ID" value="NKY23561.1"/>
    <property type="molecule type" value="Genomic_DNA"/>
</dbReference>
<evidence type="ECO:0000256" key="3">
    <source>
        <dbReference type="ARBA" id="ARBA00022723"/>
    </source>
</evidence>
<dbReference type="InterPro" id="IPR016166">
    <property type="entry name" value="FAD-bd_PCMH"/>
</dbReference>
<dbReference type="InterPro" id="IPR036318">
    <property type="entry name" value="FAD-bd_PCMH-like_sf"/>
</dbReference>
<dbReference type="InterPro" id="IPR017900">
    <property type="entry name" value="4Fe4S_Fe_S_CS"/>
</dbReference>
<evidence type="ECO:0000256" key="7">
    <source>
        <dbReference type="ARBA" id="ARBA00023014"/>
    </source>
</evidence>
<dbReference type="GO" id="GO:0046872">
    <property type="term" value="F:metal ion binding"/>
    <property type="evidence" value="ECO:0007669"/>
    <property type="project" value="UniProtKB-KW"/>
</dbReference>
<dbReference type="Pfam" id="PF02754">
    <property type="entry name" value="CCG"/>
    <property type="match status" value="1"/>
</dbReference>
<evidence type="ECO:0000259" key="9">
    <source>
        <dbReference type="PROSITE" id="PS51387"/>
    </source>
</evidence>
<dbReference type="PANTHER" id="PTHR11748">
    <property type="entry name" value="D-LACTATE DEHYDROGENASE"/>
    <property type="match status" value="1"/>
</dbReference>
<dbReference type="PROSITE" id="PS00198">
    <property type="entry name" value="4FE4S_FER_1"/>
    <property type="match status" value="1"/>
</dbReference>
<evidence type="ECO:0000256" key="4">
    <source>
        <dbReference type="ARBA" id="ARBA00022827"/>
    </source>
</evidence>
<keyword evidence="4" id="KW-0274">FAD</keyword>
<reference evidence="10 11" key="1">
    <citation type="submission" date="2020-04" db="EMBL/GenBank/DDBJ databases">
        <title>MicrobeNet Type strains.</title>
        <authorList>
            <person name="Nicholson A.C."/>
        </authorList>
    </citation>
    <scope>NUCLEOTIDE SEQUENCE [LARGE SCALE GENOMIC DNA]</scope>
    <source>
        <strain evidence="10 11">ATCC BAA-788</strain>
    </source>
</reference>
<dbReference type="Proteomes" id="UP000581206">
    <property type="component" value="Unassembled WGS sequence"/>
</dbReference>
<feature type="domain" description="4Fe-4S ferredoxin-type" evidence="8">
    <location>
        <begin position="569"/>
        <end position="600"/>
    </location>
</feature>
<organism evidence="10 11">
    <name type="scientific">Cellulomonas denverensis</name>
    <dbReference type="NCBI Taxonomy" id="264297"/>
    <lineage>
        <taxon>Bacteria</taxon>
        <taxon>Bacillati</taxon>
        <taxon>Actinomycetota</taxon>
        <taxon>Actinomycetes</taxon>
        <taxon>Micrococcales</taxon>
        <taxon>Cellulomonadaceae</taxon>
        <taxon>Cellulomonas</taxon>
    </lineage>
</organism>
<dbReference type="InterPro" id="IPR004113">
    <property type="entry name" value="FAD-bd_oxidored_4_C"/>
</dbReference>
<name>A0A7X6QZY2_9CELL</name>
<dbReference type="InterPro" id="IPR004017">
    <property type="entry name" value="Cys_rich_dom"/>
</dbReference>
<evidence type="ECO:0000313" key="11">
    <source>
        <dbReference type="Proteomes" id="UP000581206"/>
    </source>
</evidence>
<dbReference type="Pfam" id="PF02913">
    <property type="entry name" value="FAD-oxidase_C"/>
    <property type="match status" value="1"/>
</dbReference>
<dbReference type="InterPro" id="IPR006094">
    <property type="entry name" value="Oxid_FAD_bind_N"/>
</dbReference>
<dbReference type="AlphaFoldDB" id="A0A7X6QZY2"/>
<dbReference type="Pfam" id="PF13183">
    <property type="entry name" value="Fer4_8"/>
    <property type="match status" value="1"/>
</dbReference>
<feature type="domain" description="FAD-binding PCMH-type" evidence="9">
    <location>
        <begin position="22"/>
        <end position="235"/>
    </location>
</feature>